<dbReference type="Gene3D" id="1.10.10.10">
    <property type="entry name" value="Winged helix-like DNA-binding domain superfamily/Winged helix DNA-binding domain"/>
    <property type="match status" value="1"/>
</dbReference>
<dbReference type="SUPFAM" id="SSF46785">
    <property type="entry name" value="Winged helix' DNA-binding domain"/>
    <property type="match status" value="1"/>
</dbReference>
<evidence type="ECO:0000256" key="2">
    <source>
        <dbReference type="ARBA" id="ARBA00023125"/>
    </source>
</evidence>
<organism evidence="5 6">
    <name type="scientific">Ulvibacterium marinum</name>
    <dbReference type="NCBI Taxonomy" id="2419782"/>
    <lineage>
        <taxon>Bacteria</taxon>
        <taxon>Pseudomonadati</taxon>
        <taxon>Bacteroidota</taxon>
        <taxon>Flavobacteriia</taxon>
        <taxon>Flavobacteriales</taxon>
        <taxon>Flavobacteriaceae</taxon>
        <taxon>Ulvibacterium</taxon>
    </lineage>
</organism>
<evidence type="ECO:0000256" key="3">
    <source>
        <dbReference type="ARBA" id="ARBA00023163"/>
    </source>
</evidence>
<protein>
    <submittedName>
        <fullName evidence="5">MarR family transcriptional regulator</fullName>
    </submittedName>
</protein>
<dbReference type="PANTHER" id="PTHR42756">
    <property type="entry name" value="TRANSCRIPTIONAL REGULATOR, MARR"/>
    <property type="match status" value="1"/>
</dbReference>
<dbReference type="GO" id="GO:0003700">
    <property type="term" value="F:DNA-binding transcription factor activity"/>
    <property type="evidence" value="ECO:0007669"/>
    <property type="project" value="InterPro"/>
</dbReference>
<dbReference type="GO" id="GO:0003677">
    <property type="term" value="F:DNA binding"/>
    <property type="evidence" value="ECO:0007669"/>
    <property type="project" value="UniProtKB-KW"/>
</dbReference>
<dbReference type="RefSeq" id="WP_120713464.1">
    <property type="nucleotide sequence ID" value="NZ_RBCJ01000004.1"/>
</dbReference>
<dbReference type="InterPro" id="IPR036390">
    <property type="entry name" value="WH_DNA-bd_sf"/>
</dbReference>
<keyword evidence="1" id="KW-0805">Transcription regulation</keyword>
<dbReference type="InterPro" id="IPR000835">
    <property type="entry name" value="HTH_MarR-typ"/>
</dbReference>
<evidence type="ECO:0000313" key="5">
    <source>
        <dbReference type="EMBL" id="RKN78557.1"/>
    </source>
</evidence>
<dbReference type="EMBL" id="RBCJ01000004">
    <property type="protein sequence ID" value="RKN78557.1"/>
    <property type="molecule type" value="Genomic_DNA"/>
</dbReference>
<reference evidence="5 6" key="1">
    <citation type="submission" date="2018-10" db="EMBL/GenBank/DDBJ databases">
        <title>Ulvibacterium marinum gen. nov., sp. nov., a novel marine bacterium of the family Flavobacteriaceae, isolated from a culture of the green alga Ulva prolifera.</title>
        <authorList>
            <person name="Zhang Z."/>
        </authorList>
    </citation>
    <scope>NUCLEOTIDE SEQUENCE [LARGE SCALE GENOMIC DNA]</scope>
    <source>
        <strain evidence="5 6">CCMM003</strain>
    </source>
</reference>
<feature type="domain" description="HTH marR-type" evidence="4">
    <location>
        <begin position="14"/>
        <end position="151"/>
    </location>
</feature>
<proteinExistence type="predicted"/>
<keyword evidence="6" id="KW-1185">Reference proteome</keyword>
<comment type="caution">
    <text evidence="5">The sequence shown here is derived from an EMBL/GenBank/DDBJ whole genome shotgun (WGS) entry which is preliminary data.</text>
</comment>
<gene>
    <name evidence="5" type="ORF">D7Z94_20325</name>
</gene>
<evidence type="ECO:0000259" key="4">
    <source>
        <dbReference type="PROSITE" id="PS50995"/>
    </source>
</evidence>
<dbReference type="PANTHER" id="PTHR42756:SF1">
    <property type="entry name" value="TRANSCRIPTIONAL REPRESSOR OF EMRAB OPERON"/>
    <property type="match status" value="1"/>
</dbReference>
<dbReference type="OrthoDB" id="9786071at2"/>
<dbReference type="InterPro" id="IPR036388">
    <property type="entry name" value="WH-like_DNA-bd_sf"/>
</dbReference>
<keyword evidence="3" id="KW-0804">Transcription</keyword>
<dbReference type="AlphaFoldDB" id="A0A3B0C3Y1"/>
<evidence type="ECO:0000313" key="6">
    <source>
        <dbReference type="Proteomes" id="UP000276603"/>
    </source>
</evidence>
<name>A0A3B0C3Y1_9FLAO</name>
<dbReference type="PROSITE" id="PS50995">
    <property type="entry name" value="HTH_MARR_2"/>
    <property type="match status" value="1"/>
</dbReference>
<keyword evidence="2" id="KW-0238">DNA-binding</keyword>
<dbReference type="Proteomes" id="UP000276603">
    <property type="component" value="Unassembled WGS sequence"/>
</dbReference>
<sequence>METFDPEYQNQNIEGKIVVALERISEAFKVLLWQKGKENQLTPIQLQILLFVNFHLPEKCKVNYLAKEFNVTKATISESIRLLLKKDLILKETDPSDTRSYFIYLTEKGKATVLRTSSFAQAIEKPIHSFSEDQKKILFQSLLQLIEKLNKADVVNVQRMCTSCRFYESGSENDYCRLLEEKLYQTDLRIDCPEHQTVL</sequence>
<dbReference type="SMART" id="SM00347">
    <property type="entry name" value="HTH_MARR"/>
    <property type="match status" value="1"/>
</dbReference>
<evidence type="ECO:0000256" key="1">
    <source>
        <dbReference type="ARBA" id="ARBA00023015"/>
    </source>
</evidence>
<dbReference type="Pfam" id="PF12802">
    <property type="entry name" value="MarR_2"/>
    <property type="match status" value="1"/>
</dbReference>
<accession>A0A3B0C3Y1</accession>